<evidence type="ECO:0000256" key="1">
    <source>
        <dbReference type="SAM" id="Phobius"/>
    </source>
</evidence>
<sequence>MWMLLAAALACGTIPRLDRTIAAALLFAALMLAVYERVVSWPAILALIFFAMAIAAKRHYRHSRMFSVSAEILLLLCSLGLFMHLFPGFHNPRVVDQAAAGPLSARFSLYLNLDKALVPVLLLACLPGLLSRPPPVASRWYYWMGLALCIPALLGLATLLGGLRVEWHFPPWLGWFILSNVFFVSLAEEALFRGYLMQRLLLWTQNPAIALGGAAFSFGLAHIAGGWMLALFAGLAGLIYGLAWLWSGKLWVATLFHFSLNLTHLLFFTYPFYHPGG</sequence>
<proteinExistence type="predicted"/>
<feature type="transmembrane region" description="Helical" evidence="1">
    <location>
        <begin position="38"/>
        <end position="56"/>
    </location>
</feature>
<gene>
    <name evidence="3" type="ORF">ABK905_18965</name>
</gene>
<name>A0AAU7Q6A8_9GAMM</name>
<feature type="transmembrane region" description="Helical" evidence="1">
    <location>
        <begin position="169"/>
        <end position="188"/>
    </location>
</feature>
<feature type="transmembrane region" description="Helical" evidence="1">
    <location>
        <begin position="109"/>
        <end position="129"/>
    </location>
</feature>
<feature type="transmembrane region" description="Helical" evidence="1">
    <location>
        <begin position="227"/>
        <end position="246"/>
    </location>
</feature>
<keyword evidence="1" id="KW-0812">Transmembrane</keyword>
<evidence type="ECO:0000259" key="2">
    <source>
        <dbReference type="Pfam" id="PF02517"/>
    </source>
</evidence>
<dbReference type="EMBL" id="CP157947">
    <property type="protein sequence ID" value="XBS68690.1"/>
    <property type="molecule type" value="Genomic_DNA"/>
</dbReference>
<dbReference type="EC" id="3.4.-.-" evidence="3"/>
<feature type="transmembrane region" description="Helical" evidence="1">
    <location>
        <begin position="141"/>
        <end position="163"/>
    </location>
</feature>
<dbReference type="GO" id="GO:0080120">
    <property type="term" value="P:CAAX-box protein maturation"/>
    <property type="evidence" value="ECO:0007669"/>
    <property type="project" value="UniProtKB-ARBA"/>
</dbReference>
<feature type="domain" description="CAAX prenyl protease 2/Lysostaphin resistance protein A-like" evidence="2">
    <location>
        <begin position="171"/>
        <end position="262"/>
    </location>
</feature>
<evidence type="ECO:0000313" key="3">
    <source>
        <dbReference type="EMBL" id="XBS68690.1"/>
    </source>
</evidence>
<reference evidence="3" key="1">
    <citation type="submission" date="2024-06" db="EMBL/GenBank/DDBJ databases">
        <authorList>
            <person name="Coelho C."/>
            <person name="Bento M."/>
            <person name="Garcia E."/>
            <person name="Camelo A."/>
            <person name="Brandao I."/>
            <person name="Espirito Santo C."/>
            <person name="Trovao J."/>
            <person name="Verissimo A."/>
            <person name="Costa J."/>
            <person name="Tiago I."/>
        </authorList>
    </citation>
    <scope>NUCLEOTIDE SEQUENCE</scope>
    <source>
        <strain evidence="3">KWT182</strain>
    </source>
</reference>
<dbReference type="Pfam" id="PF02517">
    <property type="entry name" value="Rce1-like"/>
    <property type="match status" value="1"/>
</dbReference>
<dbReference type="GO" id="GO:0004175">
    <property type="term" value="F:endopeptidase activity"/>
    <property type="evidence" value="ECO:0007669"/>
    <property type="project" value="UniProtKB-ARBA"/>
</dbReference>
<keyword evidence="3" id="KW-0378">Hydrolase</keyword>
<accession>A0AAU7Q6A8</accession>
<feature type="transmembrane region" description="Helical" evidence="1">
    <location>
        <begin position="253"/>
        <end position="273"/>
    </location>
</feature>
<dbReference type="InterPro" id="IPR003675">
    <property type="entry name" value="Rce1/LyrA-like_dom"/>
</dbReference>
<dbReference type="AlphaFoldDB" id="A0AAU7Q6A8"/>
<keyword evidence="1" id="KW-1133">Transmembrane helix</keyword>
<organism evidence="3">
    <name type="scientific">Acerihabitans sp. KWT182</name>
    <dbReference type="NCBI Taxonomy" id="3157919"/>
    <lineage>
        <taxon>Bacteria</taxon>
        <taxon>Pseudomonadati</taxon>
        <taxon>Pseudomonadota</taxon>
        <taxon>Gammaproteobacteria</taxon>
        <taxon>Enterobacterales</taxon>
        <taxon>Pectobacteriaceae</taxon>
        <taxon>Acerihabitans</taxon>
    </lineage>
</organism>
<keyword evidence="1" id="KW-0472">Membrane</keyword>
<feature type="transmembrane region" description="Helical" evidence="1">
    <location>
        <begin position="68"/>
        <end position="89"/>
    </location>
</feature>
<protein>
    <submittedName>
        <fullName evidence="3">CPBP family intramembrane glutamic endopeptidase</fullName>
        <ecNumber evidence="3">3.4.-.-</ecNumber>
    </submittedName>
</protein>
<feature type="transmembrane region" description="Helical" evidence="1">
    <location>
        <begin position="200"/>
        <end position="221"/>
    </location>
</feature>